<organism evidence="10 11">
    <name type="scientific">Burkholderia gladioli (strain BSR3)</name>
    <dbReference type="NCBI Taxonomy" id="999541"/>
    <lineage>
        <taxon>Bacteria</taxon>
        <taxon>Pseudomonadati</taxon>
        <taxon>Pseudomonadota</taxon>
        <taxon>Betaproteobacteria</taxon>
        <taxon>Burkholderiales</taxon>
        <taxon>Burkholderiaceae</taxon>
        <taxon>Burkholderia</taxon>
    </lineage>
</organism>
<proteinExistence type="inferred from homology"/>
<dbReference type="InterPro" id="IPR011701">
    <property type="entry name" value="MFS"/>
</dbReference>
<dbReference type="InterPro" id="IPR036259">
    <property type="entry name" value="MFS_trans_sf"/>
</dbReference>
<evidence type="ECO:0000256" key="6">
    <source>
        <dbReference type="ARBA" id="ARBA00022989"/>
    </source>
</evidence>
<dbReference type="RefSeq" id="WP_013698455.1">
    <property type="nucleotide sequence ID" value="NC_015381.1"/>
</dbReference>
<feature type="transmembrane region" description="Helical" evidence="8">
    <location>
        <begin position="306"/>
        <end position="330"/>
    </location>
</feature>
<sequence length="399" mass="41741">MNSVILRTALVLGLLQAFGPFAIDMYLPSLPAIASDLGANTASVQASLTSFMAAIAICQLFYGPISDTIGRKPPLYFGMALYSIGAVGCALSPTIEWLVIARFFQGIGACAAMAIPRAIVRDCYTGSDAARLQGLLIMVFSVSPVLAPLAGSLIVKTHGWRDVFWVMAVVAGLGILLVAFALNETRPEHARVNSTIGSSLRGYVVLFRDRHFLGLAMIGAFGMAGFLAYIANSSFILIGHYGLSPTGYSLMFSLNAVSLVGGSQLAGVMTRRYGFGSVVRLATTGFAFTMLVLLGAYFAGHDSLPVLVAMLFVGYSFLGLILPTTAVLALEDHGEIAGAASALMGTLQIVSGAIAMAIVGRLFDGTAKALVICVAVCAVSAFILTTLTVKSRPRLSTIA</sequence>
<feature type="transmembrane region" description="Helical" evidence="8">
    <location>
        <begin position="342"/>
        <end position="363"/>
    </location>
</feature>
<dbReference type="Gene3D" id="1.20.1720.10">
    <property type="entry name" value="Multidrug resistance protein D"/>
    <property type="match status" value="1"/>
</dbReference>
<evidence type="ECO:0000259" key="9">
    <source>
        <dbReference type="PROSITE" id="PS50850"/>
    </source>
</evidence>
<dbReference type="SUPFAM" id="SSF103473">
    <property type="entry name" value="MFS general substrate transporter"/>
    <property type="match status" value="1"/>
</dbReference>
<keyword evidence="7 8" id="KW-0472">Membrane</keyword>
<accession>F2LFG2</accession>
<evidence type="ECO:0000256" key="5">
    <source>
        <dbReference type="ARBA" id="ARBA00022692"/>
    </source>
</evidence>
<evidence type="ECO:0000256" key="7">
    <source>
        <dbReference type="ARBA" id="ARBA00023136"/>
    </source>
</evidence>
<evidence type="ECO:0000313" key="11">
    <source>
        <dbReference type="Proteomes" id="UP000008316"/>
    </source>
</evidence>
<feature type="transmembrane region" description="Helical" evidence="8">
    <location>
        <begin position="99"/>
        <end position="120"/>
    </location>
</feature>
<keyword evidence="4" id="KW-1003">Cell membrane</keyword>
<dbReference type="PANTHER" id="PTHR23502:SF132">
    <property type="entry name" value="POLYAMINE TRANSPORTER 2-RELATED"/>
    <property type="match status" value="1"/>
</dbReference>
<dbReference type="AlphaFoldDB" id="F2LFG2"/>
<feature type="transmembrane region" description="Helical" evidence="8">
    <location>
        <begin position="211"/>
        <end position="230"/>
    </location>
</feature>
<dbReference type="KEGG" id="bgd:bgla_1g25040"/>
<feature type="transmembrane region" description="Helical" evidence="8">
    <location>
        <begin position="44"/>
        <end position="63"/>
    </location>
</feature>
<dbReference type="STRING" id="999541.bgla_1g25040"/>
<dbReference type="CDD" id="cd17320">
    <property type="entry name" value="MFS_MdfA_MDR_like"/>
    <property type="match status" value="1"/>
</dbReference>
<evidence type="ECO:0000256" key="2">
    <source>
        <dbReference type="ARBA" id="ARBA00006236"/>
    </source>
</evidence>
<dbReference type="Pfam" id="PF07690">
    <property type="entry name" value="MFS_1"/>
    <property type="match status" value="1"/>
</dbReference>
<dbReference type="InterPro" id="IPR004812">
    <property type="entry name" value="Efflux_drug-R_Bcr/CmlA"/>
</dbReference>
<feature type="transmembrane region" description="Helical" evidence="8">
    <location>
        <begin position="132"/>
        <end position="151"/>
    </location>
</feature>
<keyword evidence="6 8" id="KW-1133">Transmembrane helix</keyword>
<dbReference type="Proteomes" id="UP000008316">
    <property type="component" value="Chromosome 1"/>
</dbReference>
<feature type="domain" description="Major facilitator superfamily (MFS) profile" evidence="9">
    <location>
        <begin position="5"/>
        <end position="392"/>
    </location>
</feature>
<dbReference type="PANTHER" id="PTHR23502">
    <property type="entry name" value="MAJOR FACILITATOR SUPERFAMILY"/>
    <property type="match status" value="1"/>
</dbReference>
<dbReference type="GO" id="GO:1990961">
    <property type="term" value="P:xenobiotic detoxification by transmembrane export across the plasma membrane"/>
    <property type="evidence" value="ECO:0007669"/>
    <property type="project" value="InterPro"/>
</dbReference>
<dbReference type="GO" id="GO:0005886">
    <property type="term" value="C:plasma membrane"/>
    <property type="evidence" value="ECO:0007669"/>
    <property type="project" value="UniProtKB-SubCell"/>
</dbReference>
<dbReference type="GO" id="GO:0042910">
    <property type="term" value="F:xenobiotic transmembrane transporter activity"/>
    <property type="evidence" value="ECO:0007669"/>
    <property type="project" value="InterPro"/>
</dbReference>
<evidence type="ECO:0000313" key="10">
    <source>
        <dbReference type="EMBL" id="AEA61128.1"/>
    </source>
</evidence>
<reference evidence="10 11" key="1">
    <citation type="journal article" date="2011" name="J. Bacteriol.">
        <title>Complete genome sequence of Burkholderia gladioli BSR3.</title>
        <authorList>
            <person name="Seo Y.S."/>
            <person name="Lim J."/>
            <person name="Choi B.S."/>
            <person name="Kim H."/>
            <person name="Goo E."/>
            <person name="Lee B."/>
            <person name="Lim J.S."/>
            <person name="Choi I.Y."/>
            <person name="Moon J.S."/>
            <person name="Kim J."/>
            <person name="Hwang I."/>
        </authorList>
    </citation>
    <scope>NUCLEOTIDE SEQUENCE [LARGE SCALE GENOMIC DNA]</scope>
    <source>
        <strain evidence="10 11">BSR3</strain>
    </source>
</reference>
<evidence type="ECO:0000256" key="3">
    <source>
        <dbReference type="ARBA" id="ARBA00022448"/>
    </source>
</evidence>
<keyword evidence="11" id="KW-1185">Reference proteome</keyword>
<name>F2LFG2_BURGS</name>
<keyword evidence="3 8" id="KW-0813">Transport</keyword>
<keyword evidence="8" id="KW-0997">Cell inner membrane</keyword>
<dbReference type="InterPro" id="IPR020846">
    <property type="entry name" value="MFS_dom"/>
</dbReference>
<feature type="transmembrane region" description="Helical" evidence="8">
    <location>
        <begin position="369"/>
        <end position="389"/>
    </location>
</feature>
<gene>
    <name evidence="10" type="ordered locus">bgla_1g25040</name>
</gene>
<dbReference type="EMBL" id="CP002599">
    <property type="protein sequence ID" value="AEA61128.1"/>
    <property type="molecule type" value="Genomic_DNA"/>
</dbReference>
<keyword evidence="5 8" id="KW-0812">Transmembrane</keyword>
<comment type="caution">
    <text evidence="8">Lacks conserved residue(s) required for the propagation of feature annotation.</text>
</comment>
<comment type="subcellular location">
    <subcellularLocation>
        <location evidence="8">Cell inner membrane</location>
        <topology evidence="8">Multi-pass membrane protein</topology>
    </subcellularLocation>
    <subcellularLocation>
        <location evidence="1">Cell membrane</location>
        <topology evidence="1">Multi-pass membrane protein</topology>
    </subcellularLocation>
</comment>
<evidence type="ECO:0000256" key="4">
    <source>
        <dbReference type="ARBA" id="ARBA00022475"/>
    </source>
</evidence>
<feature type="transmembrane region" description="Helical" evidence="8">
    <location>
        <begin position="250"/>
        <end position="269"/>
    </location>
</feature>
<protein>
    <recommendedName>
        <fullName evidence="8">Bcr/CflA family efflux transporter</fullName>
    </recommendedName>
</protein>
<dbReference type="NCBIfam" id="TIGR00710">
    <property type="entry name" value="efflux_Bcr_CflA"/>
    <property type="match status" value="1"/>
</dbReference>
<dbReference type="HOGENOM" id="CLU_001265_47_1_4"/>
<comment type="similarity">
    <text evidence="2 8">Belongs to the major facilitator superfamily. Bcr/CmlA family.</text>
</comment>
<evidence type="ECO:0000256" key="1">
    <source>
        <dbReference type="ARBA" id="ARBA00004651"/>
    </source>
</evidence>
<feature type="transmembrane region" description="Helical" evidence="8">
    <location>
        <begin position="163"/>
        <end position="182"/>
    </location>
</feature>
<evidence type="ECO:0000256" key="8">
    <source>
        <dbReference type="RuleBase" id="RU365088"/>
    </source>
</evidence>
<dbReference type="eggNOG" id="COG2814">
    <property type="taxonomic scope" value="Bacteria"/>
</dbReference>
<dbReference type="PROSITE" id="PS50850">
    <property type="entry name" value="MFS"/>
    <property type="match status" value="1"/>
</dbReference>
<feature type="transmembrane region" description="Helical" evidence="8">
    <location>
        <begin position="75"/>
        <end position="93"/>
    </location>
</feature>
<feature type="transmembrane region" description="Helical" evidence="8">
    <location>
        <begin position="281"/>
        <end position="300"/>
    </location>
</feature>